<feature type="compositionally biased region" description="Polar residues" evidence="2">
    <location>
        <begin position="92"/>
        <end position="101"/>
    </location>
</feature>
<evidence type="ECO:0000256" key="2">
    <source>
        <dbReference type="SAM" id="MobiDB-lite"/>
    </source>
</evidence>
<feature type="compositionally biased region" description="Low complexity" evidence="2">
    <location>
        <begin position="74"/>
        <end position="91"/>
    </location>
</feature>
<sequence>MQRRRGRLYKMGPGSITGTVPCHNKTQNPQSFFVHRKKKEPMAQSSSASVKLLVLVVLPALLLLLVQAQGARPAAANATTPTPTTTTGCAASSVTVSQSNTGDRAGYDPVFEVTVRNACRCAVRAVRLRSEGFASSVPVDPRLFRRAGRDYLVADGRRIEPGADARFRYAWDRAFRMTAAAVRDDCS</sequence>
<feature type="region of interest" description="Disordered" evidence="2">
    <location>
        <begin position="1"/>
        <end position="22"/>
    </location>
</feature>
<name>A0A3L6F4A9_MAIZE</name>
<dbReference type="PANTHER" id="PTHR33184:SF43">
    <property type="entry name" value="OS11G0502700 PROTEIN"/>
    <property type="match status" value="1"/>
</dbReference>
<feature type="region of interest" description="Disordered" evidence="2">
    <location>
        <begin position="74"/>
        <end position="101"/>
    </location>
</feature>
<evidence type="ECO:0000256" key="1">
    <source>
        <dbReference type="ARBA" id="ARBA00022729"/>
    </source>
</evidence>
<gene>
    <name evidence="3" type="ORF">Zm00014a_030084</name>
</gene>
<dbReference type="ExpressionAtlas" id="A0A3L6F4A9">
    <property type="expression patterns" value="baseline and differential"/>
</dbReference>
<proteinExistence type="predicted"/>
<dbReference type="PANTHER" id="PTHR33184">
    <property type="entry name" value="PROTEIN TAPETUM DETERMINANT 1-LIKE-RELATED"/>
    <property type="match status" value="1"/>
</dbReference>
<dbReference type="InterPro" id="IPR040361">
    <property type="entry name" value="TPD1"/>
</dbReference>
<evidence type="ECO:0000313" key="3">
    <source>
        <dbReference type="EMBL" id="PWZ27889.1"/>
    </source>
</evidence>
<accession>A0A3L6F4A9</accession>
<protein>
    <submittedName>
        <fullName evidence="3">Uncharacterized protein</fullName>
    </submittedName>
</protein>
<comment type="caution">
    <text evidence="3">The sequence shown here is derived from an EMBL/GenBank/DDBJ whole genome shotgun (WGS) entry which is preliminary data.</text>
</comment>
<dbReference type="AlphaFoldDB" id="A0A3L6F4A9"/>
<reference evidence="3 4" key="1">
    <citation type="journal article" date="2018" name="Nat. Genet.">
        <title>Extensive intraspecific gene order and gene structural variations between Mo17 and other maize genomes.</title>
        <authorList>
            <person name="Sun S."/>
            <person name="Zhou Y."/>
            <person name="Chen J."/>
            <person name="Shi J."/>
            <person name="Zhao H."/>
            <person name="Zhao H."/>
            <person name="Song W."/>
            <person name="Zhang M."/>
            <person name="Cui Y."/>
            <person name="Dong X."/>
            <person name="Liu H."/>
            <person name="Ma X."/>
            <person name="Jiao Y."/>
            <person name="Wang B."/>
            <person name="Wei X."/>
            <person name="Stein J.C."/>
            <person name="Glaubitz J.C."/>
            <person name="Lu F."/>
            <person name="Yu G."/>
            <person name="Liang C."/>
            <person name="Fengler K."/>
            <person name="Li B."/>
            <person name="Rafalski A."/>
            <person name="Schnable P.S."/>
            <person name="Ware D.H."/>
            <person name="Buckler E.S."/>
            <person name="Lai J."/>
        </authorList>
    </citation>
    <scope>NUCLEOTIDE SEQUENCE [LARGE SCALE GENOMIC DNA]</scope>
    <source>
        <strain evidence="4">cv. Missouri 17</strain>
        <tissue evidence="3">Seedling</tissue>
    </source>
</reference>
<keyword evidence="1" id="KW-0732">Signal</keyword>
<dbReference type="Pfam" id="PF24068">
    <property type="entry name" value="TPD1_C"/>
    <property type="match status" value="1"/>
</dbReference>
<evidence type="ECO:0000313" key="4">
    <source>
        <dbReference type="Proteomes" id="UP000251960"/>
    </source>
</evidence>
<organism evidence="3 4">
    <name type="scientific">Zea mays</name>
    <name type="common">Maize</name>
    <dbReference type="NCBI Taxonomy" id="4577"/>
    <lineage>
        <taxon>Eukaryota</taxon>
        <taxon>Viridiplantae</taxon>
        <taxon>Streptophyta</taxon>
        <taxon>Embryophyta</taxon>
        <taxon>Tracheophyta</taxon>
        <taxon>Spermatophyta</taxon>
        <taxon>Magnoliopsida</taxon>
        <taxon>Liliopsida</taxon>
        <taxon>Poales</taxon>
        <taxon>Poaceae</taxon>
        <taxon>PACMAD clade</taxon>
        <taxon>Panicoideae</taxon>
        <taxon>Andropogonodae</taxon>
        <taxon>Andropogoneae</taxon>
        <taxon>Tripsacinae</taxon>
        <taxon>Zea</taxon>
    </lineage>
</organism>
<dbReference type="Proteomes" id="UP000251960">
    <property type="component" value="Chromosome 4"/>
</dbReference>
<dbReference type="EMBL" id="NCVQ01000005">
    <property type="protein sequence ID" value="PWZ27889.1"/>
    <property type="molecule type" value="Genomic_DNA"/>
</dbReference>